<dbReference type="NCBIfam" id="TIGR00580">
    <property type="entry name" value="mfd"/>
    <property type="match status" value="1"/>
</dbReference>
<evidence type="ECO:0000256" key="1">
    <source>
        <dbReference type="ARBA" id="ARBA00022490"/>
    </source>
</evidence>
<evidence type="ECO:0000256" key="2">
    <source>
        <dbReference type="ARBA" id="ARBA00022741"/>
    </source>
</evidence>
<evidence type="ECO:0000256" key="8">
    <source>
        <dbReference type="ARBA" id="ARBA00023204"/>
    </source>
</evidence>
<dbReference type="Gene3D" id="2.40.10.170">
    <property type="match status" value="1"/>
</dbReference>
<evidence type="ECO:0000256" key="7">
    <source>
        <dbReference type="ARBA" id="ARBA00023125"/>
    </source>
</evidence>
<sequence>MIGYTHLWGASKLHFLKENLIDDNSLNIIIVDDPAAYEKIVNEANFFLPHLNPALFPPYFQEPFELARVLPEIFTKRANALNAVLNNETSLVITTLYGLLKKLPPKDVFLSSIIDIEIGTEITREEFIYYLDILGFVNVEIVDGIGEYAFRGDIFDVLPPGYELPVRIEFFDDDVEQIYLYKPDTQRKVKNLEKIKLMPATEGIFETEEFKRALKGRQEFEEAELFGKFAGFHWFAPLVYGNMGSFFDYTRQDVNFYFLSEGGKNYIDDFYDWISEKSESREEELVLSNFVSKSVLNDIDENSFVHLVELDTSEDLTRADYGSPRLKLGVSKNVYESLDKFIHTLKDLLNEKYTVIAAIGSSKFYSLLKQFCEDYSIGVTEISHLDEAEIPSFYVYRDTVSGGFVDRKTRTALFSDEDIFGFSKKRKRSRNKEVFKTSLSDLSAGDYIVHVDYGIGIFKGLVHKSIGGIESDFLELEYDKGELLYVPLESINLIQKYVGAGESSPRISSLQSSKWSKLKNQAKKSAKKLAMDLLKLYAERKALNGFSFQNDGFLVRELENSFLFEETEDQLSAILDVYRDMEADYPMERLICGDVGFGKTEVAVRAAGKAVAAGKQVAVLTPTTVLTRQHYESFGQRFSDLPVKIDYISRLKTQKEIKKTLKKVADGEVDILIGTHRLLSTDVHFNDLGLLVIDEEQRFGVVHKEKISEMRSNIDVLTLTATPIPRTLQLSISGIRDISVIETPPADRLPIITKIVRQDGNIGKIIENEMKRGGQVYFLHNNVKDIVNTASWVQSMAPYARVDIAHGQMSSIQLEKSLIKFYEGETDVLVCTTIIENGVDIPNANTIIVNSAGNFGLAQLYQLKGRVGRSDKRAYCYLVVDNIEALNQIAKKRLQIIQQLSDLGSGFKIASYDLQLRGAGDLLGAEQSGFVTNIGYELYLQMVHDAVKELQGKGGIKNEVEIQSNISYYIPAEYVPNPETRMNYYNRISGMAEREDVDSYLEEFKSIYGDIPDPVKNLLKIFYIKNLASGCGVIKLTILSSKIKISFDKSVTLDPAIILNIFNELQLKAKFSSEYEISIVDNKGDILEISMAFFEKLAEIFSLEKLYT</sequence>
<keyword evidence="7 9" id="KW-0238">DNA-binding</keyword>
<dbReference type="GO" id="GO:0003684">
    <property type="term" value="F:damaged DNA binding"/>
    <property type="evidence" value="ECO:0007669"/>
    <property type="project" value="InterPro"/>
</dbReference>
<dbReference type="Gene3D" id="3.30.2060.10">
    <property type="entry name" value="Penicillin-binding protein 1b domain"/>
    <property type="match status" value="1"/>
</dbReference>
<dbReference type="Gene3D" id="3.40.50.300">
    <property type="entry name" value="P-loop containing nucleotide triphosphate hydrolases"/>
    <property type="match status" value="2"/>
</dbReference>
<organism evidence="12 13">
    <name type="scientific">Flexistipes sinusarabici</name>
    <dbReference type="NCBI Taxonomy" id="2352"/>
    <lineage>
        <taxon>Bacteria</taxon>
        <taxon>Pseudomonadati</taxon>
        <taxon>Deferribacterota</taxon>
        <taxon>Deferribacteres</taxon>
        <taxon>Deferribacterales</taxon>
        <taxon>Flexistipitaceae</taxon>
        <taxon>Flexistipes</taxon>
    </lineage>
</organism>
<feature type="domain" description="Helicase ATP-binding" evidence="10">
    <location>
        <begin position="580"/>
        <end position="741"/>
    </location>
</feature>
<dbReference type="Pfam" id="PF17757">
    <property type="entry name" value="UvrB_inter"/>
    <property type="match status" value="1"/>
</dbReference>
<dbReference type="HAMAP" id="MF_00969">
    <property type="entry name" value="TRCF"/>
    <property type="match status" value="1"/>
</dbReference>
<evidence type="ECO:0000256" key="3">
    <source>
        <dbReference type="ARBA" id="ARBA00022763"/>
    </source>
</evidence>
<dbReference type="SMART" id="SM00487">
    <property type="entry name" value="DEXDc"/>
    <property type="match status" value="1"/>
</dbReference>
<accession>A0A5D0MPX3</accession>
<dbReference type="GO" id="GO:0005737">
    <property type="term" value="C:cytoplasm"/>
    <property type="evidence" value="ECO:0007669"/>
    <property type="project" value="UniProtKB-SubCell"/>
</dbReference>
<evidence type="ECO:0000313" key="12">
    <source>
        <dbReference type="EMBL" id="TYB33620.1"/>
    </source>
</evidence>
<dbReference type="InterPro" id="IPR004576">
    <property type="entry name" value="Mfd"/>
</dbReference>
<dbReference type="SUPFAM" id="SSF141259">
    <property type="entry name" value="CarD-like"/>
    <property type="match status" value="1"/>
</dbReference>
<dbReference type="Pfam" id="PF00271">
    <property type="entry name" value="Helicase_C"/>
    <property type="match status" value="1"/>
</dbReference>
<evidence type="ECO:0000256" key="4">
    <source>
        <dbReference type="ARBA" id="ARBA00022801"/>
    </source>
</evidence>
<dbReference type="GO" id="GO:0003678">
    <property type="term" value="F:DNA helicase activity"/>
    <property type="evidence" value="ECO:0007669"/>
    <property type="project" value="TreeGrafter"/>
</dbReference>
<dbReference type="RefSeq" id="WP_303700889.1">
    <property type="nucleotide sequence ID" value="NZ_VSIV01000124.1"/>
</dbReference>
<proteinExistence type="inferred from homology"/>
<dbReference type="CDD" id="cd17991">
    <property type="entry name" value="DEXHc_TRCF"/>
    <property type="match status" value="1"/>
</dbReference>
<dbReference type="InterPro" id="IPR014001">
    <property type="entry name" value="Helicase_ATP-bd"/>
</dbReference>
<dbReference type="PANTHER" id="PTHR47964">
    <property type="entry name" value="ATP-DEPENDENT DNA HELICASE HOMOLOG RECG, CHLOROPLASTIC"/>
    <property type="match status" value="1"/>
</dbReference>
<keyword evidence="1 9" id="KW-0963">Cytoplasm</keyword>
<dbReference type="InterPro" id="IPR003711">
    <property type="entry name" value="CarD-like/TRCF_RID"/>
</dbReference>
<dbReference type="Gene3D" id="3.40.50.11180">
    <property type="match status" value="1"/>
</dbReference>
<gene>
    <name evidence="9 12" type="primary">mfd</name>
    <name evidence="12" type="ORF">FXF49_05385</name>
</gene>
<dbReference type="SMART" id="SM01058">
    <property type="entry name" value="CarD_TRCF"/>
    <property type="match status" value="1"/>
</dbReference>
<dbReference type="InterPro" id="IPR001650">
    <property type="entry name" value="Helicase_C-like"/>
</dbReference>
<dbReference type="PANTHER" id="PTHR47964:SF1">
    <property type="entry name" value="ATP-DEPENDENT DNA HELICASE HOMOLOG RECG, CHLOROPLASTIC"/>
    <property type="match status" value="1"/>
</dbReference>
<dbReference type="GO" id="GO:0006355">
    <property type="term" value="P:regulation of DNA-templated transcription"/>
    <property type="evidence" value="ECO:0007669"/>
    <property type="project" value="UniProtKB-UniRule"/>
</dbReference>
<dbReference type="Pfam" id="PF02559">
    <property type="entry name" value="CarD_TRCF_RID"/>
    <property type="match status" value="1"/>
</dbReference>
<keyword evidence="6 9" id="KW-0067">ATP-binding</keyword>
<dbReference type="SUPFAM" id="SSF143517">
    <property type="entry name" value="TRCF domain-like"/>
    <property type="match status" value="1"/>
</dbReference>
<dbReference type="EC" id="3.6.4.-" evidence="9"/>
<keyword evidence="3 9" id="KW-0227">DNA damage</keyword>
<evidence type="ECO:0000313" key="13">
    <source>
        <dbReference type="Proteomes" id="UP000323337"/>
    </source>
</evidence>
<comment type="function">
    <text evidence="9">Couples transcription and DNA repair by recognizing RNA polymerase (RNAP) stalled at DNA lesions. Mediates ATP-dependent release of RNAP and its truncated transcript from the DNA, and recruitment of nucleotide excision repair machinery to the damaged site.</text>
</comment>
<dbReference type="Gene3D" id="3.90.1150.50">
    <property type="entry name" value="Transcription-repair-coupling factor, D7 domain"/>
    <property type="match status" value="1"/>
</dbReference>
<dbReference type="InterPro" id="IPR036101">
    <property type="entry name" value="CarD-like/TRCF_RID_sf"/>
</dbReference>
<dbReference type="GO" id="GO:0005524">
    <property type="term" value="F:ATP binding"/>
    <property type="evidence" value="ECO:0007669"/>
    <property type="project" value="UniProtKB-UniRule"/>
</dbReference>
<evidence type="ECO:0000259" key="10">
    <source>
        <dbReference type="PROSITE" id="PS51192"/>
    </source>
</evidence>
<evidence type="ECO:0000256" key="5">
    <source>
        <dbReference type="ARBA" id="ARBA00022806"/>
    </source>
</evidence>
<dbReference type="AlphaFoldDB" id="A0A5D0MPX3"/>
<dbReference type="GO" id="GO:0016787">
    <property type="term" value="F:hydrolase activity"/>
    <property type="evidence" value="ECO:0007669"/>
    <property type="project" value="UniProtKB-KW"/>
</dbReference>
<keyword evidence="5" id="KW-0347">Helicase</keyword>
<keyword evidence="8 9" id="KW-0234">DNA repair</keyword>
<dbReference type="InterPro" id="IPR011545">
    <property type="entry name" value="DEAD/DEAH_box_helicase_dom"/>
</dbReference>
<comment type="similarity">
    <text evidence="9">In the N-terminal section; belongs to the UvrB family.</text>
</comment>
<dbReference type="EMBL" id="VSIV01000124">
    <property type="protein sequence ID" value="TYB33620.1"/>
    <property type="molecule type" value="Genomic_DNA"/>
</dbReference>
<dbReference type="Proteomes" id="UP000323337">
    <property type="component" value="Unassembled WGS sequence"/>
</dbReference>
<comment type="similarity">
    <text evidence="9">In the C-terminal section; belongs to the helicase family. RecG subfamily.</text>
</comment>
<reference evidence="12 13" key="1">
    <citation type="submission" date="2019-08" db="EMBL/GenBank/DDBJ databases">
        <title>Genomic characterization of a novel candidate phylum (ARYD3) from a high temperature, high salinity tertiary oil reservoir in north central Oklahoma, USA.</title>
        <authorList>
            <person name="Youssef N.H."/>
            <person name="Yadav A."/>
            <person name="Elshahed M.S."/>
        </authorList>
    </citation>
    <scope>NUCLEOTIDE SEQUENCE [LARGE SCALE GENOMIC DNA]</scope>
    <source>
        <strain evidence="12">ARYD1</strain>
    </source>
</reference>
<keyword evidence="2 9" id="KW-0547">Nucleotide-binding</keyword>
<dbReference type="GO" id="GO:0000716">
    <property type="term" value="P:transcription-coupled nucleotide-excision repair, DNA damage recognition"/>
    <property type="evidence" value="ECO:0007669"/>
    <property type="project" value="UniProtKB-UniRule"/>
</dbReference>
<dbReference type="InterPro" id="IPR041471">
    <property type="entry name" value="UvrB_inter"/>
</dbReference>
<name>A0A5D0MPX3_FLESI</name>
<evidence type="ECO:0000256" key="6">
    <source>
        <dbReference type="ARBA" id="ARBA00022840"/>
    </source>
</evidence>
<comment type="subcellular location">
    <subcellularLocation>
        <location evidence="9">Cytoplasm</location>
    </subcellularLocation>
</comment>
<dbReference type="PROSITE" id="PS51194">
    <property type="entry name" value="HELICASE_CTER"/>
    <property type="match status" value="1"/>
</dbReference>
<dbReference type="PROSITE" id="PS51192">
    <property type="entry name" value="HELICASE_ATP_BIND_1"/>
    <property type="match status" value="1"/>
</dbReference>
<evidence type="ECO:0000256" key="9">
    <source>
        <dbReference type="HAMAP-Rule" id="MF_00969"/>
    </source>
</evidence>
<keyword evidence="4 9" id="KW-0378">Hydrolase</keyword>
<dbReference type="Pfam" id="PF00270">
    <property type="entry name" value="DEAD"/>
    <property type="match status" value="1"/>
</dbReference>
<dbReference type="SUPFAM" id="SSF52540">
    <property type="entry name" value="P-loop containing nucleoside triphosphate hydrolases"/>
    <property type="match status" value="4"/>
</dbReference>
<feature type="domain" description="Helicase C-terminal" evidence="11">
    <location>
        <begin position="761"/>
        <end position="915"/>
    </location>
</feature>
<evidence type="ECO:0000259" key="11">
    <source>
        <dbReference type="PROSITE" id="PS51194"/>
    </source>
</evidence>
<dbReference type="SMART" id="SM00490">
    <property type="entry name" value="HELICc"/>
    <property type="match status" value="1"/>
</dbReference>
<dbReference type="InterPro" id="IPR037235">
    <property type="entry name" value="TRCF-like_C_D7"/>
</dbReference>
<dbReference type="InterPro" id="IPR005118">
    <property type="entry name" value="TRCF_C"/>
</dbReference>
<dbReference type="Pfam" id="PF03461">
    <property type="entry name" value="TRCF"/>
    <property type="match status" value="1"/>
</dbReference>
<dbReference type="InterPro" id="IPR027417">
    <property type="entry name" value="P-loop_NTPase"/>
</dbReference>
<dbReference type="InterPro" id="IPR047112">
    <property type="entry name" value="RecG/Mfd"/>
</dbReference>
<comment type="caution">
    <text evidence="12">The sequence shown here is derived from an EMBL/GenBank/DDBJ whole genome shotgun (WGS) entry which is preliminary data.</text>
</comment>
<protein>
    <recommendedName>
        <fullName evidence="9">Transcription-repair-coupling factor</fullName>
        <shortName evidence="9">TRCF</shortName>
        <ecNumber evidence="9">3.6.4.-</ecNumber>
    </recommendedName>
</protein>
<dbReference type="SMART" id="SM00982">
    <property type="entry name" value="TRCF"/>
    <property type="match status" value="1"/>
</dbReference>